<dbReference type="STRING" id="180088.A0A1J8QDC2"/>
<feature type="compositionally biased region" description="Polar residues" evidence="1">
    <location>
        <begin position="173"/>
        <end position="183"/>
    </location>
</feature>
<dbReference type="CDD" id="cd00067">
    <property type="entry name" value="GAL4"/>
    <property type="match status" value="1"/>
</dbReference>
<dbReference type="AlphaFoldDB" id="A0A1J8QDC2"/>
<feature type="compositionally biased region" description="Polar residues" evidence="1">
    <location>
        <begin position="153"/>
        <end position="166"/>
    </location>
</feature>
<keyword evidence="4" id="KW-1185">Reference proteome</keyword>
<proteinExistence type="predicted"/>
<dbReference type="Gene3D" id="4.10.240.10">
    <property type="entry name" value="Zn(2)-C6 fungal-type DNA-binding domain"/>
    <property type="match status" value="1"/>
</dbReference>
<accession>A0A1J8QDC2</accession>
<sequence length="397" mass="43977">MSPHDHNIALDRHSSTMEYQYYDGDRYYDAYSSSTHYDYSLYNPHIPNMMLAVSDQQDEQQLIPTPIHEYPQSAFTSISVSPDLSSTVSADFHDAGACSSTPTYYSERRPSYPPSWAQDVKNSFTHIATPQSSEYRATIARLSNDFLANASSLFGGSTSRTRNASTPLIGPTSRASPVQSGDYTPTRKRSLEVMNEQSFADQQIDAHANTAPTEDPRYLPQPHMIVPSQNNVVHECRGSSHGGDSPPVRHSVSPDSLLLRDEGRSVAHQPNKRPHRSEEIVRHSHTTSGPATWSVPGESVMKVSAARKTGEQKKQALACLFCRERKIACGRPSAHSPDQTCNQCARRRMKCEYPTESRRGQHKRIRRKPVEENSGASSSSSTLQSAPNTPLVVASTT</sequence>
<evidence type="ECO:0000313" key="4">
    <source>
        <dbReference type="Proteomes" id="UP000183567"/>
    </source>
</evidence>
<protein>
    <recommendedName>
        <fullName evidence="2">Zn(2)-C6 fungal-type domain-containing protein</fullName>
    </recommendedName>
</protein>
<evidence type="ECO:0000259" key="2">
    <source>
        <dbReference type="PROSITE" id="PS50048"/>
    </source>
</evidence>
<dbReference type="OrthoDB" id="39175at2759"/>
<name>A0A1J8QDC2_9AGAM</name>
<feature type="compositionally biased region" description="Low complexity" evidence="1">
    <location>
        <begin position="374"/>
        <end position="385"/>
    </location>
</feature>
<organism evidence="3 4">
    <name type="scientific">Rhizopogon vesiculosus</name>
    <dbReference type="NCBI Taxonomy" id="180088"/>
    <lineage>
        <taxon>Eukaryota</taxon>
        <taxon>Fungi</taxon>
        <taxon>Dikarya</taxon>
        <taxon>Basidiomycota</taxon>
        <taxon>Agaricomycotina</taxon>
        <taxon>Agaricomycetes</taxon>
        <taxon>Agaricomycetidae</taxon>
        <taxon>Boletales</taxon>
        <taxon>Suillineae</taxon>
        <taxon>Rhizopogonaceae</taxon>
        <taxon>Rhizopogon</taxon>
    </lineage>
</organism>
<dbReference type="PROSITE" id="PS50048">
    <property type="entry name" value="ZN2_CY6_FUNGAL_2"/>
    <property type="match status" value="1"/>
</dbReference>
<dbReference type="InterPro" id="IPR001138">
    <property type="entry name" value="Zn2Cys6_DnaBD"/>
</dbReference>
<evidence type="ECO:0000313" key="3">
    <source>
        <dbReference type="EMBL" id="OJA09764.1"/>
    </source>
</evidence>
<feature type="region of interest" description="Disordered" evidence="1">
    <location>
        <begin position="352"/>
        <end position="397"/>
    </location>
</feature>
<dbReference type="SUPFAM" id="SSF57701">
    <property type="entry name" value="Zn2/Cys6 DNA-binding domain"/>
    <property type="match status" value="1"/>
</dbReference>
<reference evidence="3 4" key="1">
    <citation type="submission" date="2016-03" db="EMBL/GenBank/DDBJ databases">
        <title>Comparative genomics of the ectomycorrhizal sister species Rhizopogon vinicolor and Rhizopogon vesiculosus (Basidiomycota: Boletales) reveals a divergence of the mating type B locus.</title>
        <authorList>
            <person name="Mujic A.B."/>
            <person name="Kuo A."/>
            <person name="Tritt A."/>
            <person name="Lipzen A."/>
            <person name="Chen C."/>
            <person name="Johnson J."/>
            <person name="Sharma A."/>
            <person name="Barry K."/>
            <person name="Grigoriev I.V."/>
            <person name="Spatafora J.W."/>
        </authorList>
    </citation>
    <scope>NUCLEOTIDE SEQUENCE [LARGE SCALE GENOMIC DNA]</scope>
    <source>
        <strain evidence="3 4">AM-OR11-056</strain>
    </source>
</reference>
<gene>
    <name evidence="3" type="ORF">AZE42_01483</name>
</gene>
<dbReference type="PROSITE" id="PS00463">
    <property type="entry name" value="ZN2_CY6_FUNGAL_1"/>
    <property type="match status" value="1"/>
</dbReference>
<feature type="domain" description="Zn(2)-C6 fungal-type" evidence="2">
    <location>
        <begin position="318"/>
        <end position="353"/>
    </location>
</feature>
<feature type="region of interest" description="Disordered" evidence="1">
    <location>
        <begin position="153"/>
        <end position="185"/>
    </location>
</feature>
<dbReference type="InterPro" id="IPR036864">
    <property type="entry name" value="Zn2-C6_fun-type_DNA-bd_sf"/>
</dbReference>
<dbReference type="EMBL" id="LVVM01005803">
    <property type="protein sequence ID" value="OJA09764.1"/>
    <property type="molecule type" value="Genomic_DNA"/>
</dbReference>
<comment type="caution">
    <text evidence="3">The sequence shown here is derived from an EMBL/GenBank/DDBJ whole genome shotgun (WGS) entry which is preliminary data.</text>
</comment>
<dbReference type="Proteomes" id="UP000183567">
    <property type="component" value="Unassembled WGS sequence"/>
</dbReference>
<dbReference type="Pfam" id="PF00172">
    <property type="entry name" value="Zn_clus"/>
    <property type="match status" value="1"/>
</dbReference>
<dbReference type="GO" id="GO:0000981">
    <property type="term" value="F:DNA-binding transcription factor activity, RNA polymerase II-specific"/>
    <property type="evidence" value="ECO:0007669"/>
    <property type="project" value="InterPro"/>
</dbReference>
<feature type="region of interest" description="Disordered" evidence="1">
    <location>
        <begin position="234"/>
        <end position="296"/>
    </location>
</feature>
<dbReference type="GO" id="GO:0008270">
    <property type="term" value="F:zinc ion binding"/>
    <property type="evidence" value="ECO:0007669"/>
    <property type="project" value="InterPro"/>
</dbReference>
<evidence type="ECO:0000256" key="1">
    <source>
        <dbReference type="SAM" id="MobiDB-lite"/>
    </source>
</evidence>